<evidence type="ECO:0000313" key="2">
    <source>
        <dbReference type="EMBL" id="SHN72133.1"/>
    </source>
</evidence>
<accession>A0A1M7TND6</accession>
<keyword evidence="1" id="KW-0732">Signal</keyword>
<protein>
    <submittedName>
        <fullName evidence="2">Uncharacterized protein</fullName>
    </submittedName>
</protein>
<evidence type="ECO:0000313" key="3">
    <source>
        <dbReference type="Proteomes" id="UP000184066"/>
    </source>
</evidence>
<proteinExistence type="predicted"/>
<gene>
    <name evidence="2" type="ORF">SAMN05216200_10837</name>
</gene>
<dbReference type="RefSeq" id="WP_072747851.1">
    <property type="nucleotide sequence ID" value="NZ_FOHL01000008.1"/>
</dbReference>
<dbReference type="EMBL" id="FRDL01000008">
    <property type="protein sequence ID" value="SHN72133.1"/>
    <property type="molecule type" value="Genomic_DNA"/>
</dbReference>
<keyword evidence="3" id="KW-1185">Reference proteome</keyword>
<feature type="signal peptide" evidence="1">
    <location>
        <begin position="1"/>
        <end position="21"/>
    </location>
</feature>
<name>A0A1M7TND6_9RHOB</name>
<feature type="chain" id="PRO_5009929488" evidence="1">
    <location>
        <begin position="22"/>
        <end position="139"/>
    </location>
</feature>
<organism evidence="2 3">
    <name type="scientific">Oceanicella actignis</name>
    <dbReference type="NCBI Taxonomy" id="1189325"/>
    <lineage>
        <taxon>Bacteria</taxon>
        <taxon>Pseudomonadati</taxon>
        <taxon>Pseudomonadota</taxon>
        <taxon>Alphaproteobacteria</taxon>
        <taxon>Rhodobacterales</taxon>
        <taxon>Paracoccaceae</taxon>
        <taxon>Oceanicella</taxon>
    </lineage>
</organism>
<dbReference type="Proteomes" id="UP000184066">
    <property type="component" value="Unassembled WGS sequence"/>
</dbReference>
<evidence type="ECO:0000256" key="1">
    <source>
        <dbReference type="SAM" id="SignalP"/>
    </source>
</evidence>
<reference evidence="2 3" key="1">
    <citation type="submission" date="2016-12" db="EMBL/GenBank/DDBJ databases">
        <authorList>
            <person name="Song W.-J."/>
            <person name="Kurnit D.M."/>
        </authorList>
    </citation>
    <scope>NUCLEOTIDE SEQUENCE [LARGE SCALE GENOMIC DNA]</scope>
    <source>
        <strain evidence="2 3">CGMCC 1.10808</strain>
    </source>
</reference>
<dbReference type="AlphaFoldDB" id="A0A1M7TND6"/>
<sequence>MRMSATILTVVAACAAVWAQASGPASGRRGASAQDLELAVQELAGLRARLGRDAAAAGLVAIEDMVLGRVAPEDAARVTFRARALRAADGAAAGAGAIGAPIYGQATRLCDARADDPECWRITLLEIDGRPAPVPGSAQ</sequence>
<dbReference type="STRING" id="1189325.SAMN04488119_10836"/>